<accession>A0A8T3B8V3</accession>
<reference evidence="1" key="1">
    <citation type="journal article" date="2022" name="Front. Genet.">
        <title>Chromosome-Scale Assembly of the Dendrobium nobile Genome Provides Insights Into the Molecular Mechanism of the Biosynthesis of the Medicinal Active Ingredient of Dendrobium.</title>
        <authorList>
            <person name="Xu Q."/>
            <person name="Niu S.-C."/>
            <person name="Li K.-L."/>
            <person name="Zheng P.-J."/>
            <person name="Zhang X.-J."/>
            <person name="Jia Y."/>
            <person name="Liu Y."/>
            <person name="Niu Y.-X."/>
            <person name="Yu L.-H."/>
            <person name="Chen D.-F."/>
            <person name="Zhang G.-Q."/>
        </authorList>
    </citation>
    <scope>NUCLEOTIDE SEQUENCE</scope>
    <source>
        <tissue evidence="1">Leaf</tissue>
    </source>
</reference>
<name>A0A8T3B8V3_DENNO</name>
<dbReference type="EMBL" id="JAGYWB010000010">
    <property type="protein sequence ID" value="KAI0507325.1"/>
    <property type="molecule type" value="Genomic_DNA"/>
</dbReference>
<keyword evidence="2" id="KW-1185">Reference proteome</keyword>
<evidence type="ECO:0000313" key="2">
    <source>
        <dbReference type="Proteomes" id="UP000829196"/>
    </source>
</evidence>
<comment type="caution">
    <text evidence="1">The sequence shown here is derived from an EMBL/GenBank/DDBJ whole genome shotgun (WGS) entry which is preliminary data.</text>
</comment>
<organism evidence="1 2">
    <name type="scientific">Dendrobium nobile</name>
    <name type="common">Orchid</name>
    <dbReference type="NCBI Taxonomy" id="94219"/>
    <lineage>
        <taxon>Eukaryota</taxon>
        <taxon>Viridiplantae</taxon>
        <taxon>Streptophyta</taxon>
        <taxon>Embryophyta</taxon>
        <taxon>Tracheophyta</taxon>
        <taxon>Spermatophyta</taxon>
        <taxon>Magnoliopsida</taxon>
        <taxon>Liliopsida</taxon>
        <taxon>Asparagales</taxon>
        <taxon>Orchidaceae</taxon>
        <taxon>Epidendroideae</taxon>
        <taxon>Malaxideae</taxon>
        <taxon>Dendrobiinae</taxon>
        <taxon>Dendrobium</taxon>
    </lineage>
</organism>
<sequence length="80" mass="9089">MSDRNEVPLRCRCRAPTLAFGRSSTVAVSITGVVSLFICSGKQREPAFVIWISEFSFESFRLIQFSKFSKGNLLEIKRKL</sequence>
<protein>
    <submittedName>
        <fullName evidence="1">Uncharacterized protein</fullName>
    </submittedName>
</protein>
<dbReference type="AlphaFoldDB" id="A0A8T3B8V3"/>
<proteinExistence type="predicted"/>
<evidence type="ECO:0000313" key="1">
    <source>
        <dbReference type="EMBL" id="KAI0507325.1"/>
    </source>
</evidence>
<gene>
    <name evidence="1" type="ORF">KFK09_013447</name>
</gene>
<dbReference type="Proteomes" id="UP000829196">
    <property type="component" value="Unassembled WGS sequence"/>
</dbReference>